<keyword evidence="5" id="KW-1185">Reference proteome</keyword>
<keyword evidence="2" id="KW-0804">Transcription</keyword>
<dbReference type="Pfam" id="PF12833">
    <property type="entry name" value="HTH_18"/>
    <property type="match status" value="1"/>
</dbReference>
<dbReference type="Proteomes" id="UP001597182">
    <property type="component" value="Unassembled WGS sequence"/>
</dbReference>
<dbReference type="PANTHER" id="PTHR43130:SF3">
    <property type="entry name" value="HTH-TYPE TRANSCRIPTIONAL REGULATOR RV1931C"/>
    <property type="match status" value="1"/>
</dbReference>
<dbReference type="Gene3D" id="3.40.50.880">
    <property type="match status" value="1"/>
</dbReference>
<dbReference type="InterPro" id="IPR018060">
    <property type="entry name" value="HTH_AraC"/>
</dbReference>
<comment type="caution">
    <text evidence="4">The sequence shown here is derived from an EMBL/GenBank/DDBJ whole genome shotgun (WGS) entry which is preliminary data.</text>
</comment>
<name>A0ABW3VKP4_9PSEU</name>
<dbReference type="Gene3D" id="1.10.10.60">
    <property type="entry name" value="Homeodomain-like"/>
    <property type="match status" value="2"/>
</dbReference>
<evidence type="ECO:0000259" key="3">
    <source>
        <dbReference type="PROSITE" id="PS01124"/>
    </source>
</evidence>
<dbReference type="EMBL" id="JBHTMB010000137">
    <property type="protein sequence ID" value="MFD1234649.1"/>
    <property type="molecule type" value="Genomic_DNA"/>
</dbReference>
<protein>
    <submittedName>
        <fullName evidence="4">GlxA family transcriptional regulator</fullName>
    </submittedName>
</protein>
<feature type="domain" description="HTH araC/xylS-type" evidence="3">
    <location>
        <begin position="221"/>
        <end position="319"/>
    </location>
</feature>
<evidence type="ECO:0000256" key="1">
    <source>
        <dbReference type="ARBA" id="ARBA00023015"/>
    </source>
</evidence>
<dbReference type="InterPro" id="IPR029062">
    <property type="entry name" value="Class_I_gatase-like"/>
</dbReference>
<dbReference type="SUPFAM" id="SSF52317">
    <property type="entry name" value="Class I glutamine amidotransferase-like"/>
    <property type="match status" value="1"/>
</dbReference>
<reference evidence="5" key="1">
    <citation type="journal article" date="2019" name="Int. J. Syst. Evol. Microbiol.">
        <title>The Global Catalogue of Microorganisms (GCM) 10K type strain sequencing project: providing services to taxonomists for standard genome sequencing and annotation.</title>
        <authorList>
            <consortium name="The Broad Institute Genomics Platform"/>
            <consortium name="The Broad Institute Genome Sequencing Center for Infectious Disease"/>
            <person name="Wu L."/>
            <person name="Ma J."/>
        </authorList>
    </citation>
    <scope>NUCLEOTIDE SEQUENCE [LARGE SCALE GENOMIC DNA]</scope>
    <source>
        <strain evidence="5">CCUG 49018</strain>
    </source>
</reference>
<evidence type="ECO:0000313" key="4">
    <source>
        <dbReference type="EMBL" id="MFD1234649.1"/>
    </source>
</evidence>
<keyword evidence="1" id="KW-0805">Transcription regulation</keyword>
<organism evidence="4 5">
    <name type="scientific">Pseudonocardia benzenivorans</name>
    <dbReference type="NCBI Taxonomy" id="228005"/>
    <lineage>
        <taxon>Bacteria</taxon>
        <taxon>Bacillati</taxon>
        <taxon>Actinomycetota</taxon>
        <taxon>Actinomycetes</taxon>
        <taxon>Pseudonocardiales</taxon>
        <taxon>Pseudonocardiaceae</taxon>
        <taxon>Pseudonocardia</taxon>
    </lineage>
</organism>
<dbReference type="PANTHER" id="PTHR43130">
    <property type="entry name" value="ARAC-FAMILY TRANSCRIPTIONAL REGULATOR"/>
    <property type="match status" value="1"/>
</dbReference>
<evidence type="ECO:0000256" key="2">
    <source>
        <dbReference type="ARBA" id="ARBA00023163"/>
    </source>
</evidence>
<dbReference type="InterPro" id="IPR002818">
    <property type="entry name" value="DJ-1/PfpI"/>
</dbReference>
<dbReference type="SUPFAM" id="SSF46689">
    <property type="entry name" value="Homeodomain-like"/>
    <property type="match status" value="2"/>
</dbReference>
<dbReference type="CDD" id="cd03137">
    <property type="entry name" value="GATase1_AraC_1"/>
    <property type="match status" value="1"/>
</dbReference>
<gene>
    <name evidence="4" type="ORF">ACFQ34_15270</name>
</gene>
<dbReference type="InterPro" id="IPR009057">
    <property type="entry name" value="Homeodomain-like_sf"/>
</dbReference>
<evidence type="ECO:0000313" key="5">
    <source>
        <dbReference type="Proteomes" id="UP001597182"/>
    </source>
</evidence>
<accession>A0ABW3VKP4</accession>
<dbReference type="Pfam" id="PF01965">
    <property type="entry name" value="DJ-1_PfpI"/>
    <property type="match status" value="1"/>
</dbReference>
<dbReference type="RefSeq" id="WP_346094021.1">
    <property type="nucleotide sequence ID" value="NZ_BAABKS010000085.1"/>
</dbReference>
<dbReference type="SMART" id="SM00342">
    <property type="entry name" value="HTH_ARAC"/>
    <property type="match status" value="1"/>
</dbReference>
<dbReference type="InterPro" id="IPR052158">
    <property type="entry name" value="INH-QAR"/>
</dbReference>
<proteinExistence type="predicted"/>
<dbReference type="PROSITE" id="PS01124">
    <property type="entry name" value="HTH_ARAC_FAMILY_2"/>
    <property type="match status" value="1"/>
</dbReference>
<sequence>MPAHRIVVPLFDGIQPLDVTGPYEVFMGATEWLRVRDRAPGYRVVLVGADGAPVRAESGMRLLADEQLPAPGRVDTLLVPGGRGARTTPADDPLVTWIRAAAPRAERVLSVCTGAFLLARAGLLAGHTVTTHWRYARALAAVDPAVEVHADAIHLRSGRVWTSAGVTAGIDLALAVVEADHGPDVAQAVAREMVVFLRRPGGQSQFAGPVWTAPAGRPTIRAAQDLIHGDPTADLRVPTLARRVGMSERHFSREFTRELGSPPGGYVEQVRVEAARGFLETGSAPVAAVAARAGFGSAESMRKAFLRRVGVAPDHYRRRFTTVR</sequence>